<dbReference type="Proteomes" id="UP000039021">
    <property type="component" value="Unassembled WGS sequence"/>
</dbReference>
<gene>
    <name evidence="1" type="ORF">ERS007739_00704</name>
</gene>
<evidence type="ECO:0000313" key="1">
    <source>
        <dbReference type="EMBL" id="COX11620.1"/>
    </source>
</evidence>
<accession>A0A916L8K2</accession>
<comment type="caution">
    <text evidence="1">The sequence shown here is derived from an EMBL/GenBank/DDBJ whole genome shotgun (WGS) entry which is preliminary data.</text>
</comment>
<evidence type="ECO:0000313" key="2">
    <source>
        <dbReference type="Proteomes" id="UP000039021"/>
    </source>
</evidence>
<organism evidence="1 2">
    <name type="scientific">Mycobacterium tuberculosis</name>
    <dbReference type="NCBI Taxonomy" id="1773"/>
    <lineage>
        <taxon>Bacteria</taxon>
        <taxon>Bacillati</taxon>
        <taxon>Actinomycetota</taxon>
        <taxon>Actinomycetes</taxon>
        <taxon>Mycobacteriales</taxon>
        <taxon>Mycobacteriaceae</taxon>
        <taxon>Mycobacterium</taxon>
        <taxon>Mycobacterium tuberculosis complex</taxon>
    </lineage>
</organism>
<dbReference type="AlphaFoldDB" id="A0A916L8K2"/>
<dbReference type="EMBL" id="CSBK01000222">
    <property type="protein sequence ID" value="COX11620.1"/>
    <property type="molecule type" value="Genomic_DNA"/>
</dbReference>
<protein>
    <submittedName>
        <fullName evidence="1">Uncharacterized protein</fullName>
    </submittedName>
</protein>
<proteinExistence type="predicted"/>
<reference evidence="2" key="1">
    <citation type="submission" date="2015-03" db="EMBL/GenBank/DDBJ databases">
        <authorList>
            <consortium name="Pathogen Informatics"/>
        </authorList>
    </citation>
    <scope>NUCLEOTIDE SEQUENCE [LARGE SCALE GENOMIC DNA]</scope>
    <source>
        <strain evidence="2">N09902308</strain>
    </source>
</reference>
<sequence>MVLPVSAAGSARAAMKLTPSIGFCGIPLTVPGGVMPNRS</sequence>
<name>A0A916L8K2_MYCTX</name>